<organism evidence="3 4">
    <name type="scientific">Brevibacterium salitolerans</name>
    <dbReference type="NCBI Taxonomy" id="1403566"/>
    <lineage>
        <taxon>Bacteria</taxon>
        <taxon>Bacillati</taxon>
        <taxon>Actinomycetota</taxon>
        <taxon>Actinomycetes</taxon>
        <taxon>Micrococcales</taxon>
        <taxon>Brevibacteriaceae</taxon>
        <taxon>Brevibacterium</taxon>
    </lineage>
</organism>
<dbReference type="Proteomes" id="UP001500984">
    <property type="component" value="Unassembled WGS sequence"/>
</dbReference>
<gene>
    <name evidence="3" type="ORF">GCM10009823_32460</name>
</gene>
<accession>A0ABN2X884</accession>
<evidence type="ECO:0000256" key="1">
    <source>
        <dbReference type="SAM" id="Coils"/>
    </source>
</evidence>
<evidence type="ECO:0000313" key="4">
    <source>
        <dbReference type="Proteomes" id="UP001500984"/>
    </source>
</evidence>
<evidence type="ECO:0008006" key="5">
    <source>
        <dbReference type="Google" id="ProtNLM"/>
    </source>
</evidence>
<comment type="caution">
    <text evidence="3">The sequence shown here is derived from an EMBL/GenBank/DDBJ whole genome shotgun (WGS) entry which is preliminary data.</text>
</comment>
<reference evidence="3 4" key="1">
    <citation type="journal article" date="2019" name="Int. J. Syst. Evol. Microbiol.">
        <title>The Global Catalogue of Microorganisms (GCM) 10K type strain sequencing project: providing services to taxonomists for standard genome sequencing and annotation.</title>
        <authorList>
            <consortium name="The Broad Institute Genomics Platform"/>
            <consortium name="The Broad Institute Genome Sequencing Center for Infectious Disease"/>
            <person name="Wu L."/>
            <person name="Ma J."/>
        </authorList>
    </citation>
    <scope>NUCLEOTIDE SEQUENCE [LARGE SCALE GENOMIC DNA]</scope>
    <source>
        <strain evidence="3 4">JCM 15900</strain>
    </source>
</reference>
<evidence type="ECO:0000313" key="3">
    <source>
        <dbReference type="EMBL" id="GAA2106410.1"/>
    </source>
</evidence>
<protein>
    <recommendedName>
        <fullName evidence="5">DUF4315 family protein</fullName>
    </recommendedName>
</protein>
<name>A0ABN2X884_9MICO</name>
<evidence type="ECO:0000256" key="2">
    <source>
        <dbReference type="SAM" id="MobiDB-lite"/>
    </source>
</evidence>
<feature type="region of interest" description="Disordered" evidence="2">
    <location>
        <begin position="68"/>
        <end position="94"/>
    </location>
</feature>
<keyword evidence="4" id="KW-1185">Reference proteome</keyword>
<sequence length="94" mass="10344">MSRFEDELDTRIAELRQRLAQARAEQDELREQELLTDLETLIDIAGRTDVDTKQMEAVLEAETGALPVIPDLSADPGESPTGVADEPEGFTSTD</sequence>
<keyword evidence="1" id="KW-0175">Coiled coil</keyword>
<feature type="coiled-coil region" evidence="1">
    <location>
        <begin position="5"/>
        <end position="32"/>
    </location>
</feature>
<proteinExistence type="predicted"/>
<dbReference type="EMBL" id="BAAAPZ010000019">
    <property type="protein sequence ID" value="GAA2106410.1"/>
    <property type="molecule type" value="Genomic_DNA"/>
</dbReference>
<dbReference type="RefSeq" id="WP_291799083.1">
    <property type="nucleotide sequence ID" value="NZ_BAAAPZ010000019.1"/>
</dbReference>